<dbReference type="InterPro" id="IPR018378">
    <property type="entry name" value="C-type_lectin_CS"/>
</dbReference>
<dbReference type="GO" id="GO:0007155">
    <property type="term" value="P:cell adhesion"/>
    <property type="evidence" value="ECO:0007669"/>
    <property type="project" value="InterPro"/>
</dbReference>
<dbReference type="PROSITE" id="PS51257">
    <property type="entry name" value="PROKAR_LIPOPROTEIN"/>
    <property type="match status" value="1"/>
</dbReference>
<dbReference type="PROSITE" id="PS50923">
    <property type="entry name" value="SUSHI"/>
    <property type="match status" value="1"/>
</dbReference>
<dbReference type="InParanoid" id="H3A9N1"/>
<reference evidence="19" key="2">
    <citation type="submission" date="2025-08" db="UniProtKB">
        <authorList>
            <consortium name="Ensembl"/>
        </authorList>
    </citation>
    <scope>IDENTIFICATION</scope>
</reference>
<dbReference type="Ensembl" id="ENSLACT00000006405.1">
    <property type="protein sequence ID" value="ENSLACP00000006352.1"/>
    <property type="gene ID" value="ENSLACG00000005636.1"/>
</dbReference>
<dbReference type="EMBL" id="AFYH01109865">
    <property type="status" value="NOT_ANNOTATED_CDS"/>
    <property type="molecule type" value="Genomic_DNA"/>
</dbReference>
<evidence type="ECO:0000259" key="14">
    <source>
        <dbReference type="PROSITE" id="PS50026"/>
    </source>
</evidence>
<dbReference type="InterPro" id="IPR035976">
    <property type="entry name" value="Sushi/SCR/CCP_sf"/>
</dbReference>
<dbReference type="HOGENOM" id="CLU_000303_0_1_1"/>
<dbReference type="InterPro" id="IPR001304">
    <property type="entry name" value="C-type_lectin-like"/>
</dbReference>
<dbReference type="InterPro" id="IPR013783">
    <property type="entry name" value="Ig-like_fold"/>
</dbReference>
<dbReference type="SMART" id="SM00032">
    <property type="entry name" value="CCP"/>
    <property type="match status" value="1"/>
</dbReference>
<dbReference type="Pfam" id="PF00008">
    <property type="entry name" value="EGF"/>
    <property type="match status" value="1"/>
</dbReference>
<dbReference type="PROSITE" id="PS50963">
    <property type="entry name" value="LINK_2"/>
    <property type="match status" value="2"/>
</dbReference>
<feature type="disulfide bond" evidence="10">
    <location>
        <begin position="1206"/>
        <end position="1233"/>
    </location>
</feature>
<evidence type="ECO:0000256" key="11">
    <source>
        <dbReference type="PROSITE-ProRule" id="PRU00323"/>
    </source>
</evidence>
<evidence type="ECO:0000256" key="12">
    <source>
        <dbReference type="SAM" id="MobiDB-lite"/>
    </source>
</evidence>
<sequence length="1235" mass="136146">MSLRLRLLLGILVSTGCPLQEQLVCVLFYLKYFLLSVDDASALKVTIPALWPLSGVLSNSLTIPCYVSQSSSTFHAGRRAVLGMPRVKWSYISNGRESEILVARGQKVKVSEAYKLRVSLPHYPESPTDFSLTLKELRSNDSGIYRCEVQRGLEDSQDLVEVKVKGVVFLYRDALTRYAFTFEKAQWACAGIGASIATPEQLLAAYHSGYEQCDAGWIADQTVRYPIQAPRAACYGDMDGYPGVRNYGVVDPEDMYDVYCYVEDLKGEVFSNSTPEKFTLEEAKRFCEEQGAEIATTGQLYAAWNEGLDQCDPGWLADGSVRYPIVTPRERCGGSLPGVKTIYLFKNQTGFPDPSSRYNVFCLRGREKPFTDSPLGYQSTEPEDVTGVTEMVEETSLPMAVGGNEARGIHDNIMLSENNASLNYENPSTKNPPKQNILTISQYELTITSSRELTTFAIAEPMRDLESVTEVTSFLTETSPDVSGSGAQVVEMEHSRFHDASGVPTTPSYSQEQAGQGVEEITLKGHGKLAPEIIDTVGQINSKLGGTVPDQHMEGSTESSGVHEPVGVSTTVMSTLQVGTEHSGVSGETSGSHLFESKEPEASGELYSGTVPITTIKEATDLGTEGTPASELTTTPAAYEDMTTLESKGITGFELSTPPVDLFKEATEERLEGILKSGPHFDLFTEQEMEIPSTTFPLTTSPPQPIKPTERASLGEGMSLSVSSRSLNYLNFYDSNTDHSHCPGACRSPSRVPHGSIQGKGISTTIGTIIPPHMFLHLTHEPPDGKNGPAMYMSQRQVDPCSECDTGGWLITKKTTVSLKLTTITLLITSVSSQTSHQACWEQISRTNSQAYQNFCQGSPRRKFLASGFILTSSTLARVSAILVQNSTVSKIIFLPYNTTTTITRKVNTLDCSVHSLSNTPGESPLCCLKLQNAHEEKKSPSSFQSHETMSPSARTKPHAHPQSWIKNATALVLSAILGARSPENQEPWINMGFISDVFPNRVRTNFISDGCFPNPCENGGTCIEERDGVKCMCLPSYGGELCETSLDDCNPGWEKFQGFCYRHFTYRHSWEDAEQHCRMWGGYLASVMSPEEQNFINNRFKEYQWIGLNDRTIEGDFRWSDGNPLLYENWYHGQPDSYFLSGEDCVVMVWHDGGRWSDVPCNYHLSYTCKMGISTCGAPPAVENAKTSGKPKPRYETHAIVRYQCNEGFTQQHSPVISCQADGKWERPQIACLP</sequence>
<dbReference type="GO" id="GO:0007417">
    <property type="term" value="P:central nervous system development"/>
    <property type="evidence" value="ECO:0007669"/>
    <property type="project" value="TreeGrafter"/>
</dbReference>
<dbReference type="InterPro" id="IPR007110">
    <property type="entry name" value="Ig-like_dom"/>
</dbReference>
<dbReference type="GO" id="GO:0002052">
    <property type="term" value="P:positive regulation of neuroblast proliferation"/>
    <property type="evidence" value="ECO:0007669"/>
    <property type="project" value="TreeGrafter"/>
</dbReference>
<dbReference type="InterPro" id="IPR050691">
    <property type="entry name" value="Hyaluronan_bind_Proteoglycan"/>
</dbReference>
<dbReference type="PROSITE" id="PS00022">
    <property type="entry name" value="EGF_1"/>
    <property type="match status" value="1"/>
</dbReference>
<evidence type="ECO:0000256" key="13">
    <source>
        <dbReference type="SAM" id="SignalP"/>
    </source>
</evidence>
<organism evidence="19 20">
    <name type="scientific">Latimeria chalumnae</name>
    <name type="common">Coelacanth</name>
    <dbReference type="NCBI Taxonomy" id="7897"/>
    <lineage>
        <taxon>Eukaryota</taxon>
        <taxon>Metazoa</taxon>
        <taxon>Chordata</taxon>
        <taxon>Craniata</taxon>
        <taxon>Vertebrata</taxon>
        <taxon>Euteleostomi</taxon>
        <taxon>Coelacanthiformes</taxon>
        <taxon>Coelacanthidae</taxon>
        <taxon>Latimeria</taxon>
    </lineage>
</organism>
<keyword evidence="2" id="KW-0964">Secreted</keyword>
<feature type="domain" description="Link" evidence="18">
    <location>
        <begin position="167"/>
        <end position="262"/>
    </location>
</feature>
<dbReference type="EMBL" id="AFYH01109866">
    <property type="status" value="NOT_ANNOTATED_CDS"/>
    <property type="molecule type" value="Genomic_DNA"/>
</dbReference>
<reference evidence="20" key="1">
    <citation type="submission" date="2011-08" db="EMBL/GenBank/DDBJ databases">
        <title>The draft genome of Latimeria chalumnae.</title>
        <authorList>
            <person name="Di Palma F."/>
            <person name="Alfoldi J."/>
            <person name="Johnson J."/>
            <person name="Berlin A."/>
            <person name="Gnerre S."/>
            <person name="Jaffe D."/>
            <person name="MacCallum I."/>
            <person name="Young S."/>
            <person name="Walker B.J."/>
            <person name="Lander E."/>
            <person name="Lindblad-Toh K."/>
        </authorList>
    </citation>
    <scope>NUCLEOTIDE SEQUENCE [LARGE SCALE GENOMIC DNA]</scope>
    <source>
        <strain evidence="20">Wild caught</strain>
    </source>
</reference>
<evidence type="ECO:0000259" key="17">
    <source>
        <dbReference type="PROSITE" id="PS50923"/>
    </source>
</evidence>
<dbReference type="OMA" id="YETHAIV"/>
<evidence type="ECO:0000259" key="16">
    <source>
        <dbReference type="PROSITE" id="PS50835"/>
    </source>
</evidence>
<evidence type="ECO:0000256" key="3">
    <source>
        <dbReference type="ARBA" id="ARBA00022729"/>
    </source>
</evidence>
<dbReference type="Pfam" id="PF00084">
    <property type="entry name" value="Sushi"/>
    <property type="match status" value="1"/>
</dbReference>
<dbReference type="CDD" id="cd00054">
    <property type="entry name" value="EGF_CA"/>
    <property type="match status" value="1"/>
</dbReference>
<name>H3A9N1_LATCH</name>
<dbReference type="Proteomes" id="UP000008672">
    <property type="component" value="Unassembled WGS sequence"/>
</dbReference>
<dbReference type="PANTHER" id="PTHR22804:SF41">
    <property type="entry name" value="BREVICAN CORE PROTEIN"/>
    <property type="match status" value="1"/>
</dbReference>
<feature type="compositionally biased region" description="Polar residues" evidence="12">
    <location>
        <begin position="941"/>
        <end position="954"/>
    </location>
</feature>
<dbReference type="eggNOG" id="KOG4297">
    <property type="taxonomic scope" value="Eukaryota"/>
</dbReference>
<dbReference type="PROSITE" id="PS50041">
    <property type="entry name" value="C_TYPE_LECTIN_2"/>
    <property type="match status" value="1"/>
</dbReference>
<feature type="disulfide bond" evidence="11">
    <location>
        <begin position="311"/>
        <end position="332"/>
    </location>
</feature>
<dbReference type="CDD" id="cd03517">
    <property type="entry name" value="Link_domain_CSPGs_modules_1_3"/>
    <property type="match status" value="1"/>
</dbReference>
<dbReference type="GO" id="GO:0045202">
    <property type="term" value="C:synapse"/>
    <property type="evidence" value="ECO:0007669"/>
    <property type="project" value="TreeGrafter"/>
</dbReference>
<evidence type="ECO:0000259" key="15">
    <source>
        <dbReference type="PROSITE" id="PS50041"/>
    </source>
</evidence>
<dbReference type="GeneTree" id="ENSGT00940000157343"/>
<evidence type="ECO:0000313" key="20">
    <source>
        <dbReference type="Proteomes" id="UP000008672"/>
    </source>
</evidence>
<dbReference type="GO" id="GO:0005615">
    <property type="term" value="C:extracellular space"/>
    <property type="evidence" value="ECO:0007669"/>
    <property type="project" value="TreeGrafter"/>
</dbReference>
<feature type="domain" description="Link" evidence="18">
    <location>
        <begin position="267"/>
        <end position="364"/>
    </location>
</feature>
<dbReference type="InterPro" id="IPR003599">
    <property type="entry name" value="Ig_sub"/>
</dbReference>
<evidence type="ECO:0000256" key="9">
    <source>
        <dbReference type="PROSITE-ProRule" id="PRU00076"/>
    </source>
</evidence>
<keyword evidence="10" id="KW-0768">Sushi</keyword>
<dbReference type="InterPro" id="IPR016186">
    <property type="entry name" value="C-type_lectin-like/link_sf"/>
</dbReference>
<evidence type="ECO:0000313" key="19">
    <source>
        <dbReference type="Ensembl" id="ENSLACP00000006352.1"/>
    </source>
</evidence>
<dbReference type="SMART" id="SM00409">
    <property type="entry name" value="IG"/>
    <property type="match status" value="1"/>
</dbReference>
<feature type="disulfide bond" evidence="9">
    <location>
        <begin position="1034"/>
        <end position="1043"/>
    </location>
</feature>
<evidence type="ECO:0000256" key="10">
    <source>
        <dbReference type="PROSITE-ProRule" id="PRU00302"/>
    </source>
</evidence>
<reference evidence="19" key="3">
    <citation type="submission" date="2025-09" db="UniProtKB">
        <authorList>
            <consortium name="Ensembl"/>
        </authorList>
    </citation>
    <scope>IDENTIFICATION</scope>
</reference>
<keyword evidence="20" id="KW-1185">Reference proteome</keyword>
<dbReference type="SUPFAM" id="SSF57535">
    <property type="entry name" value="Complement control module/SCR domain"/>
    <property type="match status" value="1"/>
</dbReference>
<feature type="disulfide bond" evidence="11">
    <location>
        <begin position="213"/>
        <end position="234"/>
    </location>
</feature>
<evidence type="ECO:0000256" key="2">
    <source>
        <dbReference type="ARBA" id="ARBA00022525"/>
    </source>
</evidence>
<feature type="region of interest" description="Disordered" evidence="12">
    <location>
        <begin position="694"/>
        <end position="717"/>
    </location>
</feature>
<dbReference type="GO" id="GO:0072534">
    <property type="term" value="C:perineuronal net"/>
    <property type="evidence" value="ECO:0007669"/>
    <property type="project" value="TreeGrafter"/>
</dbReference>
<dbReference type="SUPFAM" id="SSF56436">
    <property type="entry name" value="C-type lectin-like"/>
    <property type="match status" value="3"/>
</dbReference>
<feature type="domain" description="EGF-like" evidence="14">
    <location>
        <begin position="1008"/>
        <end position="1044"/>
    </location>
</feature>
<dbReference type="SMART" id="SM00034">
    <property type="entry name" value="CLECT"/>
    <property type="match status" value="1"/>
</dbReference>
<feature type="signal peptide" evidence="13">
    <location>
        <begin position="1"/>
        <end position="16"/>
    </location>
</feature>
<dbReference type="InterPro" id="IPR000538">
    <property type="entry name" value="Link_dom"/>
</dbReference>
<dbReference type="PROSITE" id="PS00615">
    <property type="entry name" value="C_TYPE_LECTIN_1"/>
    <property type="match status" value="1"/>
</dbReference>
<keyword evidence="6 9" id="KW-1015">Disulfide bond</keyword>
<dbReference type="InterPro" id="IPR016187">
    <property type="entry name" value="CTDL_fold"/>
</dbReference>
<evidence type="ECO:0000256" key="5">
    <source>
        <dbReference type="ARBA" id="ARBA00022974"/>
    </source>
</evidence>
<feature type="domain" description="Ig-like" evidence="16">
    <location>
        <begin position="48"/>
        <end position="160"/>
    </location>
</feature>
<feature type="domain" description="Sushi" evidence="17">
    <location>
        <begin position="1175"/>
        <end position="1235"/>
    </location>
</feature>
<dbReference type="CDD" id="cd00033">
    <property type="entry name" value="CCP"/>
    <property type="match status" value="1"/>
</dbReference>
<comment type="subcellular location">
    <subcellularLocation>
        <location evidence="1">Secreted</location>
    </subcellularLocation>
</comment>
<dbReference type="SUPFAM" id="SSF48726">
    <property type="entry name" value="Immunoglobulin"/>
    <property type="match status" value="1"/>
</dbReference>
<dbReference type="Pfam" id="PF00059">
    <property type="entry name" value="Lectin_C"/>
    <property type="match status" value="1"/>
</dbReference>
<dbReference type="STRING" id="7897.ENSLACP00000006352"/>
<dbReference type="SMART" id="SM00181">
    <property type="entry name" value="EGF"/>
    <property type="match status" value="1"/>
</dbReference>
<keyword evidence="5" id="KW-0654">Proteoglycan</keyword>
<dbReference type="AlphaFoldDB" id="H3A9N1"/>
<protein>
    <submittedName>
        <fullName evidence="19">Brevican</fullName>
    </submittedName>
</protein>
<dbReference type="CDD" id="cd03520">
    <property type="entry name" value="Link_domain_CSPGs_modules_2_4"/>
    <property type="match status" value="1"/>
</dbReference>
<dbReference type="Gene3D" id="3.10.100.10">
    <property type="entry name" value="Mannose-Binding Protein A, subunit A"/>
    <property type="match status" value="3"/>
</dbReference>
<evidence type="ECO:0000256" key="8">
    <source>
        <dbReference type="ARBA" id="ARBA00023319"/>
    </source>
</evidence>
<dbReference type="GO" id="GO:0001501">
    <property type="term" value="P:skeletal system development"/>
    <property type="evidence" value="ECO:0007669"/>
    <property type="project" value="TreeGrafter"/>
</dbReference>
<dbReference type="PRINTS" id="PR01265">
    <property type="entry name" value="LINKMODULE"/>
</dbReference>
<keyword evidence="9" id="KW-0245">EGF-like domain</keyword>
<dbReference type="Pfam" id="PF00193">
    <property type="entry name" value="Xlink"/>
    <property type="match status" value="2"/>
</dbReference>
<dbReference type="EMBL" id="AFYH01109864">
    <property type="status" value="NOT_ANNOTATED_CDS"/>
    <property type="molecule type" value="Genomic_DNA"/>
</dbReference>
<dbReference type="PROSITE" id="PS01241">
    <property type="entry name" value="LINK_1"/>
    <property type="match status" value="1"/>
</dbReference>
<dbReference type="PROSITE" id="PS50026">
    <property type="entry name" value="EGF_3"/>
    <property type="match status" value="1"/>
</dbReference>
<evidence type="ECO:0000259" key="18">
    <source>
        <dbReference type="PROSITE" id="PS50963"/>
    </source>
</evidence>
<feature type="disulfide bond" evidence="10">
    <location>
        <begin position="1177"/>
        <end position="1220"/>
    </location>
</feature>
<dbReference type="GO" id="GO:0005540">
    <property type="term" value="F:hyaluronic acid binding"/>
    <property type="evidence" value="ECO:0007669"/>
    <property type="project" value="InterPro"/>
</dbReference>
<dbReference type="Pfam" id="PF07686">
    <property type="entry name" value="V-set"/>
    <property type="match status" value="1"/>
</dbReference>
<keyword evidence="4" id="KW-0677">Repeat</keyword>
<keyword evidence="7" id="KW-0325">Glycoprotein</keyword>
<dbReference type="FunCoup" id="H3A9N1">
    <property type="interactions" value="125"/>
</dbReference>
<comment type="caution">
    <text evidence="9">Lacks conserved residue(s) required for the propagation of feature annotation.</text>
</comment>
<dbReference type="Gene3D" id="2.10.25.10">
    <property type="entry name" value="Laminin"/>
    <property type="match status" value="1"/>
</dbReference>
<dbReference type="Gene3D" id="2.10.70.10">
    <property type="entry name" value="Complement Module, domain 1"/>
    <property type="match status" value="1"/>
</dbReference>
<dbReference type="SMART" id="SM00406">
    <property type="entry name" value="IGv"/>
    <property type="match status" value="1"/>
</dbReference>
<dbReference type="PROSITE" id="PS50835">
    <property type="entry name" value="IG_LIKE"/>
    <property type="match status" value="1"/>
</dbReference>
<feature type="region of interest" description="Disordered" evidence="12">
    <location>
        <begin position="938"/>
        <end position="960"/>
    </location>
</feature>
<dbReference type="InterPro" id="IPR013106">
    <property type="entry name" value="Ig_V-set"/>
</dbReference>
<evidence type="ECO:0000256" key="6">
    <source>
        <dbReference type="ARBA" id="ARBA00023157"/>
    </source>
</evidence>
<feature type="region of interest" description="Disordered" evidence="12">
    <location>
        <begin position="581"/>
        <end position="602"/>
    </location>
</feature>
<dbReference type="Gene3D" id="2.60.40.10">
    <property type="entry name" value="Immunoglobulins"/>
    <property type="match status" value="1"/>
</dbReference>
<accession>H3A9N1</accession>
<dbReference type="PANTHER" id="PTHR22804">
    <property type="entry name" value="AGGRECAN/VERSICAN PROTEOGLYCAN"/>
    <property type="match status" value="1"/>
</dbReference>
<dbReference type="SMART" id="SM00445">
    <property type="entry name" value="LINK"/>
    <property type="match status" value="2"/>
</dbReference>
<dbReference type="InterPro" id="IPR000742">
    <property type="entry name" value="EGF"/>
</dbReference>
<evidence type="ECO:0000256" key="1">
    <source>
        <dbReference type="ARBA" id="ARBA00004613"/>
    </source>
</evidence>
<dbReference type="EMBL" id="AFYH01109863">
    <property type="status" value="NOT_ANNOTATED_CDS"/>
    <property type="molecule type" value="Genomic_DNA"/>
</dbReference>
<evidence type="ECO:0000256" key="4">
    <source>
        <dbReference type="ARBA" id="ARBA00022737"/>
    </source>
</evidence>
<feature type="chain" id="PRO_5047550853" evidence="13">
    <location>
        <begin position="17"/>
        <end position="1235"/>
    </location>
</feature>
<proteinExistence type="predicted"/>
<keyword evidence="8" id="KW-0393">Immunoglobulin domain</keyword>
<keyword evidence="3 13" id="KW-0732">Signal</keyword>
<dbReference type="InterPro" id="IPR036179">
    <property type="entry name" value="Ig-like_dom_sf"/>
</dbReference>
<dbReference type="GO" id="GO:0010001">
    <property type="term" value="P:glial cell differentiation"/>
    <property type="evidence" value="ECO:0007669"/>
    <property type="project" value="TreeGrafter"/>
</dbReference>
<feature type="domain" description="C-type lectin" evidence="15">
    <location>
        <begin position="1057"/>
        <end position="1171"/>
    </location>
</feature>
<evidence type="ECO:0000256" key="7">
    <source>
        <dbReference type="ARBA" id="ARBA00023180"/>
    </source>
</evidence>
<dbReference type="InterPro" id="IPR000436">
    <property type="entry name" value="Sushi_SCR_CCP_dom"/>
</dbReference>